<dbReference type="EMBL" id="BJLF01000009">
    <property type="protein sequence ID" value="GEA51378.1"/>
    <property type="molecule type" value="Genomic_DNA"/>
</dbReference>
<dbReference type="RefSeq" id="WP_141345688.1">
    <property type="nucleotide sequence ID" value="NZ_BJLF01000009.1"/>
</dbReference>
<sequence>MLHIVSRLHSLEILSRYVSSKDTLLLVEEAVYATNPKHRKHVILPSIKIKALEPDITARGLSSVCASHIEAVDFAGFVDLTAEHSKSITW</sequence>
<dbReference type="Gene3D" id="3.40.1260.10">
    <property type="entry name" value="DsrEFH-like"/>
    <property type="match status" value="1"/>
</dbReference>
<accession>A0A4Y3HWI5</accession>
<dbReference type="PANTHER" id="PTHR37526">
    <property type="entry name" value="PROTEIN TUSB"/>
    <property type="match status" value="1"/>
</dbReference>
<keyword evidence="2" id="KW-1185">Reference proteome</keyword>
<evidence type="ECO:0000313" key="2">
    <source>
        <dbReference type="Proteomes" id="UP000318717"/>
    </source>
</evidence>
<reference evidence="1 2" key="1">
    <citation type="submission" date="2019-06" db="EMBL/GenBank/DDBJ databases">
        <title>Whole genome shotgun sequence of Vibrio inusitatus NBRC 102082.</title>
        <authorList>
            <person name="Hosoyama A."/>
            <person name="Uohara A."/>
            <person name="Ohji S."/>
            <person name="Ichikawa N."/>
        </authorList>
    </citation>
    <scope>NUCLEOTIDE SEQUENCE [LARGE SCALE GENOMIC DNA]</scope>
    <source>
        <strain evidence="1 2">NBRC 102082</strain>
    </source>
</reference>
<dbReference type="Pfam" id="PF04077">
    <property type="entry name" value="DsrH"/>
    <property type="match status" value="1"/>
</dbReference>
<dbReference type="InterPro" id="IPR027396">
    <property type="entry name" value="DsrEFH-like"/>
</dbReference>
<organism evidence="1 2">
    <name type="scientific">Vibrio inusitatus NBRC 102082</name>
    <dbReference type="NCBI Taxonomy" id="1219070"/>
    <lineage>
        <taxon>Bacteria</taxon>
        <taxon>Pseudomonadati</taxon>
        <taxon>Pseudomonadota</taxon>
        <taxon>Gammaproteobacteria</taxon>
        <taxon>Vibrionales</taxon>
        <taxon>Vibrionaceae</taxon>
        <taxon>Vibrio</taxon>
    </lineage>
</organism>
<dbReference type="NCBIfam" id="TIGR03011">
    <property type="entry name" value="sulf_tusB_dsrH"/>
    <property type="match status" value="1"/>
</dbReference>
<dbReference type="OrthoDB" id="9795117at2"/>
<evidence type="ECO:0000313" key="1">
    <source>
        <dbReference type="EMBL" id="GEA51378.1"/>
    </source>
</evidence>
<dbReference type="Proteomes" id="UP000318717">
    <property type="component" value="Unassembled WGS sequence"/>
</dbReference>
<dbReference type="GO" id="GO:1990228">
    <property type="term" value="C:sulfurtransferase complex"/>
    <property type="evidence" value="ECO:0007669"/>
    <property type="project" value="TreeGrafter"/>
</dbReference>
<dbReference type="AlphaFoldDB" id="A0A4Y3HWI5"/>
<name>A0A4Y3HWI5_9VIBR</name>
<protein>
    <submittedName>
        <fullName evidence="1">Multidrug MFS transporter</fullName>
    </submittedName>
</protein>
<comment type="caution">
    <text evidence="1">The sequence shown here is derived from an EMBL/GenBank/DDBJ whole genome shotgun (WGS) entry which is preliminary data.</text>
</comment>
<dbReference type="PANTHER" id="PTHR37526:SF1">
    <property type="entry name" value="PROTEIN TUSB"/>
    <property type="match status" value="1"/>
</dbReference>
<dbReference type="InterPro" id="IPR007215">
    <property type="entry name" value="Sulphur_relay_TusB/DsrH"/>
</dbReference>
<dbReference type="GO" id="GO:0002143">
    <property type="term" value="P:tRNA wobble position uridine thiolation"/>
    <property type="evidence" value="ECO:0007669"/>
    <property type="project" value="InterPro"/>
</dbReference>
<dbReference type="SUPFAM" id="SSF75169">
    <property type="entry name" value="DsrEFH-like"/>
    <property type="match status" value="1"/>
</dbReference>
<gene>
    <name evidence="1" type="primary">dsrH</name>
    <name evidence="1" type="ORF">VIN01S_21820</name>
</gene>
<proteinExistence type="predicted"/>